<dbReference type="InterPro" id="IPR026022">
    <property type="entry name" value="PhoU_dom"/>
</dbReference>
<reference evidence="12" key="2">
    <citation type="submission" date="2024-04" db="EMBL/GenBank/DDBJ databases">
        <authorList>
            <person name="Chen Y."/>
            <person name="Shah S."/>
            <person name="Dougan E. K."/>
            <person name="Thang M."/>
            <person name="Chan C."/>
        </authorList>
    </citation>
    <scope>NUCLEOTIDE SEQUENCE [LARGE SCALE GENOMIC DNA]</scope>
</reference>
<evidence type="ECO:0000313" key="14">
    <source>
        <dbReference type="Proteomes" id="UP001152797"/>
    </source>
</evidence>
<dbReference type="CDD" id="cd03260">
    <property type="entry name" value="ABC_PstB_phosphate_transporter"/>
    <property type="match status" value="1"/>
</dbReference>
<feature type="domain" description="ABC transporter" evidence="10">
    <location>
        <begin position="50"/>
        <end position="291"/>
    </location>
</feature>
<evidence type="ECO:0000256" key="1">
    <source>
        <dbReference type="ARBA" id="ARBA00004496"/>
    </source>
</evidence>
<feature type="region of interest" description="Disordered" evidence="9">
    <location>
        <begin position="1"/>
        <end position="47"/>
    </location>
</feature>
<comment type="subcellular location">
    <subcellularLocation>
        <location evidence="1">Cytoplasm</location>
    </subcellularLocation>
</comment>
<dbReference type="EMBL" id="CAMXCT030000001">
    <property type="protein sequence ID" value="CAL4759547.1"/>
    <property type="molecule type" value="Genomic_DNA"/>
</dbReference>
<dbReference type="FunFam" id="1.20.58.220:FF:000004">
    <property type="entry name" value="Phosphate-specific transport system accessory protein PhoU"/>
    <property type="match status" value="1"/>
</dbReference>
<dbReference type="GO" id="GO:0035435">
    <property type="term" value="P:phosphate ion transmembrane transport"/>
    <property type="evidence" value="ECO:0007669"/>
    <property type="project" value="InterPro"/>
</dbReference>
<keyword evidence="7" id="KW-0547">Nucleotide-binding</keyword>
<gene>
    <name evidence="11" type="ORF">C1SCF055_LOCUS825</name>
</gene>
<evidence type="ECO:0000256" key="5">
    <source>
        <dbReference type="ARBA" id="ARBA00022490"/>
    </source>
</evidence>
<organism evidence="11">
    <name type="scientific">Cladocopium goreaui</name>
    <dbReference type="NCBI Taxonomy" id="2562237"/>
    <lineage>
        <taxon>Eukaryota</taxon>
        <taxon>Sar</taxon>
        <taxon>Alveolata</taxon>
        <taxon>Dinophyceae</taxon>
        <taxon>Suessiales</taxon>
        <taxon>Symbiodiniaceae</taxon>
        <taxon>Cladocopium</taxon>
    </lineage>
</organism>
<comment type="similarity">
    <text evidence="2">Belongs to the PhoU family.</text>
</comment>
<dbReference type="PANTHER" id="PTHR43423:SF1">
    <property type="entry name" value="ABC TRANSPORTER I FAMILY MEMBER 17"/>
    <property type="match status" value="1"/>
</dbReference>
<evidence type="ECO:0000313" key="11">
    <source>
        <dbReference type="EMBL" id="CAI3972235.1"/>
    </source>
</evidence>
<dbReference type="SUPFAM" id="SSF52540">
    <property type="entry name" value="P-loop containing nucleoside triphosphate hydrolases"/>
    <property type="match status" value="1"/>
</dbReference>
<dbReference type="SUPFAM" id="SSF109755">
    <property type="entry name" value="PhoU-like"/>
    <property type="match status" value="1"/>
</dbReference>
<feature type="compositionally biased region" description="Polar residues" evidence="9">
    <location>
        <begin position="1"/>
        <end position="14"/>
    </location>
</feature>
<dbReference type="Pfam" id="PF01895">
    <property type="entry name" value="PhoU"/>
    <property type="match status" value="2"/>
</dbReference>
<dbReference type="NCBIfam" id="TIGR02135">
    <property type="entry name" value="phoU_full"/>
    <property type="match status" value="1"/>
</dbReference>
<dbReference type="Gene3D" id="1.20.58.220">
    <property type="entry name" value="Phosphate transport system protein phou homolog 2, domain 2"/>
    <property type="match status" value="1"/>
</dbReference>
<name>A0A9P1BGT5_9DINO</name>
<dbReference type="PROSITE" id="PS50893">
    <property type="entry name" value="ABC_TRANSPORTER_2"/>
    <property type="match status" value="1"/>
</dbReference>
<dbReference type="InterPro" id="IPR027417">
    <property type="entry name" value="P-loop_NTPase"/>
</dbReference>
<evidence type="ECO:0000313" key="13">
    <source>
        <dbReference type="EMBL" id="CAL4759547.1"/>
    </source>
</evidence>
<comment type="subunit">
    <text evidence="3">Homodimer.</text>
</comment>
<evidence type="ECO:0000256" key="6">
    <source>
        <dbReference type="ARBA" id="ARBA00022592"/>
    </source>
</evidence>
<dbReference type="GO" id="GO:0016020">
    <property type="term" value="C:membrane"/>
    <property type="evidence" value="ECO:0007669"/>
    <property type="project" value="InterPro"/>
</dbReference>
<dbReference type="InterPro" id="IPR017871">
    <property type="entry name" value="ABC_transporter-like_CS"/>
</dbReference>
<evidence type="ECO:0000256" key="3">
    <source>
        <dbReference type="ARBA" id="ARBA00011738"/>
    </source>
</evidence>
<dbReference type="NCBIfam" id="TIGR00972">
    <property type="entry name" value="3a0107s01c2"/>
    <property type="match status" value="1"/>
</dbReference>
<dbReference type="GO" id="GO:0005524">
    <property type="term" value="F:ATP binding"/>
    <property type="evidence" value="ECO:0007669"/>
    <property type="project" value="UniProtKB-KW"/>
</dbReference>
<feature type="compositionally biased region" description="Polar residues" evidence="9">
    <location>
        <begin position="34"/>
        <end position="47"/>
    </location>
</feature>
<sequence length="505" mass="56749">MTNSEQVLQANSVAESGDDRKQPASLKELAAERPQSSRAPADLNQASPKMQVHDLSVYYGETRAVSEVSLSIPRQCVTALIGPSGCGKSTFLRSLNRMNDMVDAARIEGKVLLDERDIYDRRTDVVKLRKRVGMVFQKSNPFPKSVFENIAYGPRVAGISNMSKLREIAEQSLRRAALWDEVRDRLDKSALDLSGGQQQRLCIARALATDPEVLLMDEPASALDPASTSRIEDLIFELREQYTIVIVTHNMQQAARVSDQTAFFYQGLHHRTFWINAMSKQIKHGLDALQQSILAMSAMVEEMIDNAYLALQQQDPHLAEAVIQADVEVNKREVQIENQCLEILARQQPVAADLRRTVTVLKINNDLERIADLAVNIAERVKSLSQLDRIPVLEIMRDMADTAIAMVRMALDAFVNLDVEIARSVCQRDDEVDNANRQVIDRLRGVMQSDSSAIEAALHYFSASRHIERMADHATNIAEDVIYLVQGEIARHRDDETELMRLESM</sequence>
<keyword evidence="6" id="KW-0592">Phosphate transport</keyword>
<comment type="caution">
    <text evidence="11">The sequence shown here is derived from an EMBL/GenBank/DDBJ whole genome shotgun (WGS) entry which is preliminary data.</text>
</comment>
<evidence type="ECO:0000256" key="7">
    <source>
        <dbReference type="ARBA" id="ARBA00022741"/>
    </source>
</evidence>
<dbReference type="GO" id="GO:0005737">
    <property type="term" value="C:cytoplasm"/>
    <property type="evidence" value="ECO:0007669"/>
    <property type="project" value="UniProtKB-SubCell"/>
</dbReference>
<keyword evidence="14" id="KW-1185">Reference proteome</keyword>
<protein>
    <submittedName>
        <fullName evidence="13">Phosphate import ATP-binding protein PstB (AB C phosphate transporter) (Phosphate-transporting ATPase)</fullName>
    </submittedName>
</protein>
<evidence type="ECO:0000259" key="10">
    <source>
        <dbReference type="PROSITE" id="PS50893"/>
    </source>
</evidence>
<dbReference type="Gene3D" id="3.40.50.300">
    <property type="entry name" value="P-loop containing nucleotide triphosphate hydrolases"/>
    <property type="match status" value="1"/>
</dbReference>
<keyword evidence="8 13" id="KW-0067">ATP-binding</keyword>
<accession>A0A9P1BGT5</accession>
<keyword evidence="4" id="KW-0813">Transport</keyword>
<proteinExistence type="inferred from homology"/>
<dbReference type="GO" id="GO:0005315">
    <property type="term" value="F:phosphate transmembrane transporter activity"/>
    <property type="evidence" value="ECO:0007669"/>
    <property type="project" value="InterPro"/>
</dbReference>
<dbReference type="GO" id="GO:0016887">
    <property type="term" value="F:ATP hydrolysis activity"/>
    <property type="evidence" value="ECO:0007669"/>
    <property type="project" value="InterPro"/>
</dbReference>
<evidence type="ECO:0000256" key="4">
    <source>
        <dbReference type="ARBA" id="ARBA00022448"/>
    </source>
</evidence>
<dbReference type="GO" id="GO:0030643">
    <property type="term" value="P:intracellular phosphate ion homeostasis"/>
    <property type="evidence" value="ECO:0007669"/>
    <property type="project" value="InterPro"/>
</dbReference>
<evidence type="ECO:0000313" key="12">
    <source>
        <dbReference type="EMBL" id="CAL1125610.1"/>
    </source>
</evidence>
<dbReference type="AlphaFoldDB" id="A0A9P1BGT5"/>
<dbReference type="InterPro" id="IPR003593">
    <property type="entry name" value="AAA+_ATPase"/>
</dbReference>
<dbReference type="EMBL" id="CAMXCT020000001">
    <property type="protein sequence ID" value="CAL1125610.1"/>
    <property type="molecule type" value="Genomic_DNA"/>
</dbReference>
<dbReference type="Pfam" id="PF00005">
    <property type="entry name" value="ABC_tran"/>
    <property type="match status" value="1"/>
</dbReference>
<dbReference type="InterPro" id="IPR038078">
    <property type="entry name" value="PhoU-like_sf"/>
</dbReference>
<dbReference type="OrthoDB" id="447368at2759"/>
<keyword evidence="5" id="KW-0963">Cytoplasm</keyword>
<dbReference type="SMART" id="SM00382">
    <property type="entry name" value="AAA"/>
    <property type="match status" value="1"/>
</dbReference>
<evidence type="ECO:0000256" key="9">
    <source>
        <dbReference type="SAM" id="MobiDB-lite"/>
    </source>
</evidence>
<dbReference type="InterPro" id="IPR005670">
    <property type="entry name" value="PstB-like"/>
</dbReference>
<dbReference type="Proteomes" id="UP001152797">
    <property type="component" value="Unassembled WGS sequence"/>
</dbReference>
<reference evidence="11" key="1">
    <citation type="submission" date="2022-10" db="EMBL/GenBank/DDBJ databases">
        <authorList>
            <person name="Chen Y."/>
            <person name="Dougan E. K."/>
            <person name="Chan C."/>
            <person name="Rhodes N."/>
            <person name="Thang M."/>
        </authorList>
    </citation>
    <scope>NUCLEOTIDE SEQUENCE</scope>
</reference>
<dbReference type="GO" id="GO:0045936">
    <property type="term" value="P:negative regulation of phosphate metabolic process"/>
    <property type="evidence" value="ECO:0007669"/>
    <property type="project" value="InterPro"/>
</dbReference>
<evidence type="ECO:0000256" key="8">
    <source>
        <dbReference type="ARBA" id="ARBA00022840"/>
    </source>
</evidence>
<dbReference type="PROSITE" id="PS00211">
    <property type="entry name" value="ABC_TRANSPORTER_1"/>
    <property type="match status" value="1"/>
</dbReference>
<evidence type="ECO:0000256" key="2">
    <source>
        <dbReference type="ARBA" id="ARBA00008107"/>
    </source>
</evidence>
<dbReference type="InterPro" id="IPR003439">
    <property type="entry name" value="ABC_transporter-like_ATP-bd"/>
</dbReference>
<dbReference type="InterPro" id="IPR028366">
    <property type="entry name" value="PhoU"/>
</dbReference>
<dbReference type="PANTHER" id="PTHR43423">
    <property type="entry name" value="ABC TRANSPORTER I FAMILY MEMBER 17"/>
    <property type="match status" value="1"/>
</dbReference>
<dbReference type="EMBL" id="CAMXCT010000001">
    <property type="protein sequence ID" value="CAI3972235.1"/>
    <property type="molecule type" value="Genomic_DNA"/>
</dbReference>